<dbReference type="EMBL" id="JABFTP020000100">
    <property type="protein sequence ID" value="KAL3276326.1"/>
    <property type="molecule type" value="Genomic_DNA"/>
</dbReference>
<comment type="caution">
    <text evidence="2">The sequence shown here is derived from an EMBL/GenBank/DDBJ whole genome shotgun (WGS) entry which is preliminary data.</text>
</comment>
<gene>
    <name evidence="2" type="ORF">HHI36_024395</name>
</gene>
<dbReference type="InterPro" id="IPR002156">
    <property type="entry name" value="RNaseH_domain"/>
</dbReference>
<dbReference type="Proteomes" id="UP001516400">
    <property type="component" value="Unassembled WGS sequence"/>
</dbReference>
<organism evidence="2 3">
    <name type="scientific">Cryptolaemus montrouzieri</name>
    <dbReference type="NCBI Taxonomy" id="559131"/>
    <lineage>
        <taxon>Eukaryota</taxon>
        <taxon>Metazoa</taxon>
        <taxon>Ecdysozoa</taxon>
        <taxon>Arthropoda</taxon>
        <taxon>Hexapoda</taxon>
        <taxon>Insecta</taxon>
        <taxon>Pterygota</taxon>
        <taxon>Neoptera</taxon>
        <taxon>Endopterygota</taxon>
        <taxon>Coleoptera</taxon>
        <taxon>Polyphaga</taxon>
        <taxon>Cucujiformia</taxon>
        <taxon>Coccinelloidea</taxon>
        <taxon>Coccinellidae</taxon>
        <taxon>Scymninae</taxon>
        <taxon>Scymnini</taxon>
        <taxon>Cryptolaemus</taxon>
    </lineage>
</organism>
<proteinExistence type="predicted"/>
<name>A0ABD2NDS9_9CUCU</name>
<evidence type="ECO:0000313" key="3">
    <source>
        <dbReference type="Proteomes" id="UP001516400"/>
    </source>
</evidence>
<sequence length="118" mass="14022">MENIQMKVMWIPSHTNIEYNEKADQLAKQGQDQETNGTYKFNPRKIWPKIKKDLWKEWKEEWDRITLTKGKYYANLQQSTKINENPGTKISIITQENITTINRLLSGHCCTPQHLFLK</sequence>
<dbReference type="Gene3D" id="3.30.420.10">
    <property type="entry name" value="Ribonuclease H-like superfamily/Ribonuclease H"/>
    <property type="match status" value="1"/>
</dbReference>
<dbReference type="InterPro" id="IPR036397">
    <property type="entry name" value="RNaseH_sf"/>
</dbReference>
<reference evidence="2 3" key="1">
    <citation type="journal article" date="2021" name="BMC Biol.">
        <title>Horizontally acquired antibacterial genes associated with adaptive radiation of ladybird beetles.</title>
        <authorList>
            <person name="Li H.S."/>
            <person name="Tang X.F."/>
            <person name="Huang Y.H."/>
            <person name="Xu Z.Y."/>
            <person name="Chen M.L."/>
            <person name="Du X.Y."/>
            <person name="Qiu B.Y."/>
            <person name="Chen P.T."/>
            <person name="Zhang W."/>
            <person name="Slipinski A."/>
            <person name="Escalona H.E."/>
            <person name="Waterhouse R.M."/>
            <person name="Zwick A."/>
            <person name="Pang H."/>
        </authorList>
    </citation>
    <scope>NUCLEOTIDE SEQUENCE [LARGE SCALE GENOMIC DNA]</scope>
    <source>
        <strain evidence="2">SYSU2018</strain>
    </source>
</reference>
<dbReference type="AlphaFoldDB" id="A0ABD2NDS9"/>
<dbReference type="PROSITE" id="PS50879">
    <property type="entry name" value="RNASE_H_1"/>
    <property type="match status" value="1"/>
</dbReference>
<feature type="domain" description="RNase H type-1" evidence="1">
    <location>
        <begin position="1"/>
        <end position="32"/>
    </location>
</feature>
<dbReference type="SUPFAM" id="SSF53098">
    <property type="entry name" value="Ribonuclease H-like"/>
    <property type="match status" value="1"/>
</dbReference>
<protein>
    <recommendedName>
        <fullName evidence="1">RNase H type-1 domain-containing protein</fullName>
    </recommendedName>
</protein>
<dbReference type="InterPro" id="IPR012337">
    <property type="entry name" value="RNaseH-like_sf"/>
</dbReference>
<evidence type="ECO:0000313" key="2">
    <source>
        <dbReference type="EMBL" id="KAL3276326.1"/>
    </source>
</evidence>
<accession>A0ABD2NDS9</accession>
<keyword evidence="3" id="KW-1185">Reference proteome</keyword>
<evidence type="ECO:0000259" key="1">
    <source>
        <dbReference type="PROSITE" id="PS50879"/>
    </source>
</evidence>